<keyword evidence="1" id="KW-0472">Membrane</keyword>
<keyword evidence="1" id="KW-1133">Transmembrane helix</keyword>
<dbReference type="Proteomes" id="UP000324800">
    <property type="component" value="Unassembled WGS sequence"/>
</dbReference>
<accession>A0A5J4TZM7</accession>
<feature type="transmembrane region" description="Helical" evidence="1">
    <location>
        <begin position="56"/>
        <end position="73"/>
    </location>
</feature>
<name>A0A5J4TZM7_9EUKA</name>
<reference evidence="2 3" key="1">
    <citation type="submission" date="2019-03" db="EMBL/GenBank/DDBJ databases">
        <title>Single cell metagenomics reveals metabolic interactions within the superorganism composed of flagellate Streblomastix strix and complex community of Bacteroidetes bacteria on its surface.</title>
        <authorList>
            <person name="Treitli S.C."/>
            <person name="Kolisko M."/>
            <person name="Husnik F."/>
            <person name="Keeling P."/>
            <person name="Hampl V."/>
        </authorList>
    </citation>
    <scope>NUCLEOTIDE SEQUENCE [LARGE SCALE GENOMIC DNA]</scope>
    <source>
        <strain evidence="2">ST1C</strain>
    </source>
</reference>
<proteinExistence type="predicted"/>
<evidence type="ECO:0000313" key="3">
    <source>
        <dbReference type="Proteomes" id="UP000324800"/>
    </source>
</evidence>
<gene>
    <name evidence="2" type="ORF">EZS28_040577</name>
</gene>
<feature type="transmembrane region" description="Helical" evidence="1">
    <location>
        <begin position="80"/>
        <end position="100"/>
    </location>
</feature>
<evidence type="ECO:0000256" key="1">
    <source>
        <dbReference type="SAM" id="Phobius"/>
    </source>
</evidence>
<dbReference type="AlphaFoldDB" id="A0A5J4TZM7"/>
<comment type="caution">
    <text evidence="2">The sequence shown here is derived from an EMBL/GenBank/DDBJ whole genome shotgun (WGS) entry which is preliminary data.</text>
</comment>
<dbReference type="EMBL" id="SNRW01022341">
    <property type="protein sequence ID" value="KAA6363896.1"/>
    <property type="molecule type" value="Genomic_DNA"/>
</dbReference>
<evidence type="ECO:0000313" key="2">
    <source>
        <dbReference type="EMBL" id="KAA6363896.1"/>
    </source>
</evidence>
<organism evidence="2 3">
    <name type="scientific">Streblomastix strix</name>
    <dbReference type="NCBI Taxonomy" id="222440"/>
    <lineage>
        <taxon>Eukaryota</taxon>
        <taxon>Metamonada</taxon>
        <taxon>Preaxostyla</taxon>
        <taxon>Oxymonadida</taxon>
        <taxon>Streblomastigidae</taxon>
        <taxon>Streblomastix</taxon>
    </lineage>
</organism>
<protein>
    <submittedName>
        <fullName evidence="2">Uncharacterized protein</fullName>
    </submittedName>
</protein>
<keyword evidence="1" id="KW-0812">Transmembrane</keyword>
<sequence length="102" mass="12126">MRFLTLIPLEHISHPAKLVFNSIIFLPSLRWPLRPRLFLKGGQHSCEGFAVPTPSIYFYLGFIFVLHCGYFHLHYSCYRVFLVDTCIAHDYVYFLTTFFWCQ</sequence>